<feature type="region of interest" description="Disordered" evidence="1">
    <location>
        <begin position="1"/>
        <end position="21"/>
    </location>
</feature>
<feature type="region of interest" description="Disordered" evidence="1">
    <location>
        <begin position="115"/>
        <end position="148"/>
    </location>
</feature>
<feature type="compositionally biased region" description="Basic and acidic residues" evidence="1">
    <location>
        <begin position="1"/>
        <end position="12"/>
    </location>
</feature>
<sequence length="148" mass="15003">MIGGTVDDRRQTEGQSAGSAGVGGASGLVGMAGGMGGMGGAGGAGGMWLTAVPLVLLTLAALLVIAYAAVRLLSTDDTSGEEKAASESAEDPIERLKRGYAEGDLTEAEFERALDRELGEEATGRGAGDRATETETDRVARSERAADR</sequence>
<dbReference type="RefSeq" id="WP_256417080.1">
    <property type="nucleotide sequence ID" value="NZ_JANHDL010000002.1"/>
</dbReference>
<name>A0ABD6BVT5_9EURY</name>
<keyword evidence="2" id="KW-0472">Membrane</keyword>
<comment type="caution">
    <text evidence="3">The sequence shown here is derived from an EMBL/GenBank/DDBJ whole genome shotgun (WGS) entry which is preliminary data.</text>
</comment>
<protein>
    <submittedName>
        <fullName evidence="3">SHOCT domain-containing protein</fullName>
    </submittedName>
</protein>
<accession>A0ABD6BVT5</accession>
<dbReference type="Proteomes" id="UP001597185">
    <property type="component" value="Unassembled WGS sequence"/>
</dbReference>
<dbReference type="EMBL" id="JBHUDB010000001">
    <property type="protein sequence ID" value="MFD1569238.1"/>
    <property type="molecule type" value="Genomic_DNA"/>
</dbReference>
<keyword evidence="2" id="KW-1133">Transmembrane helix</keyword>
<organism evidence="3 4">
    <name type="scientific">Halorubrum laminariae</name>
    <dbReference type="NCBI Taxonomy" id="1433523"/>
    <lineage>
        <taxon>Archaea</taxon>
        <taxon>Methanobacteriati</taxon>
        <taxon>Methanobacteriota</taxon>
        <taxon>Stenosarchaea group</taxon>
        <taxon>Halobacteria</taxon>
        <taxon>Halobacteriales</taxon>
        <taxon>Haloferacaceae</taxon>
        <taxon>Halorubrum</taxon>
    </lineage>
</organism>
<proteinExistence type="predicted"/>
<feature type="transmembrane region" description="Helical" evidence="2">
    <location>
        <begin position="47"/>
        <end position="70"/>
    </location>
</feature>
<feature type="region of interest" description="Disordered" evidence="1">
    <location>
        <begin position="76"/>
        <end position="102"/>
    </location>
</feature>
<feature type="compositionally biased region" description="Basic and acidic residues" evidence="1">
    <location>
        <begin position="92"/>
        <end position="101"/>
    </location>
</feature>
<evidence type="ECO:0000256" key="1">
    <source>
        <dbReference type="SAM" id="MobiDB-lite"/>
    </source>
</evidence>
<gene>
    <name evidence="3" type="ORF">ACFR9T_01305</name>
</gene>
<keyword evidence="2" id="KW-0812">Transmembrane</keyword>
<evidence type="ECO:0000256" key="2">
    <source>
        <dbReference type="SAM" id="Phobius"/>
    </source>
</evidence>
<keyword evidence="4" id="KW-1185">Reference proteome</keyword>
<reference evidence="3 4" key="1">
    <citation type="journal article" date="2019" name="Int. J. Syst. Evol. Microbiol.">
        <title>The Global Catalogue of Microorganisms (GCM) 10K type strain sequencing project: providing services to taxonomists for standard genome sequencing and annotation.</title>
        <authorList>
            <consortium name="The Broad Institute Genomics Platform"/>
            <consortium name="The Broad Institute Genome Sequencing Center for Infectious Disease"/>
            <person name="Wu L."/>
            <person name="Ma J."/>
        </authorList>
    </citation>
    <scope>NUCLEOTIDE SEQUENCE [LARGE SCALE GENOMIC DNA]</scope>
    <source>
        <strain evidence="3 4">CGMCC 1.12689</strain>
    </source>
</reference>
<evidence type="ECO:0000313" key="4">
    <source>
        <dbReference type="Proteomes" id="UP001597185"/>
    </source>
</evidence>
<evidence type="ECO:0000313" key="3">
    <source>
        <dbReference type="EMBL" id="MFD1569238.1"/>
    </source>
</evidence>
<dbReference type="AlphaFoldDB" id="A0ABD6BVT5"/>